<dbReference type="EMBL" id="BAAAOB010000001">
    <property type="protein sequence ID" value="GAA1786182.1"/>
    <property type="molecule type" value="Genomic_DNA"/>
</dbReference>
<reference evidence="10 11" key="1">
    <citation type="journal article" date="2019" name="Int. J. Syst. Evol. Microbiol.">
        <title>The Global Catalogue of Microorganisms (GCM) 10K type strain sequencing project: providing services to taxonomists for standard genome sequencing and annotation.</title>
        <authorList>
            <consortium name="The Broad Institute Genomics Platform"/>
            <consortium name="The Broad Institute Genome Sequencing Center for Infectious Disease"/>
            <person name="Wu L."/>
            <person name="Ma J."/>
        </authorList>
    </citation>
    <scope>NUCLEOTIDE SEQUENCE [LARGE SCALE GENOMIC DNA]</scope>
    <source>
        <strain evidence="10 11">JCM 14736</strain>
    </source>
</reference>
<dbReference type="PANTHER" id="PTHR43848">
    <property type="entry name" value="PUTRESCINE TRANSPORT SYSTEM PERMEASE PROTEIN POTI"/>
    <property type="match status" value="1"/>
</dbReference>
<dbReference type="PANTHER" id="PTHR43848:SF2">
    <property type="entry name" value="PUTRESCINE TRANSPORT SYSTEM PERMEASE PROTEIN POTI"/>
    <property type="match status" value="1"/>
</dbReference>
<name>A0ABN2LFA9_9MICO</name>
<feature type="transmembrane region" description="Helical" evidence="8">
    <location>
        <begin position="7"/>
        <end position="28"/>
    </location>
</feature>
<dbReference type="Gene3D" id="1.10.3720.10">
    <property type="entry name" value="MetI-like"/>
    <property type="match status" value="1"/>
</dbReference>
<accession>A0ABN2LFA9</accession>
<evidence type="ECO:0000256" key="3">
    <source>
        <dbReference type="ARBA" id="ARBA00022448"/>
    </source>
</evidence>
<keyword evidence="11" id="KW-1185">Reference proteome</keyword>
<dbReference type="InterPro" id="IPR035906">
    <property type="entry name" value="MetI-like_sf"/>
</dbReference>
<keyword evidence="6 8" id="KW-1133">Transmembrane helix</keyword>
<keyword evidence="5 8" id="KW-0812">Transmembrane</keyword>
<comment type="subcellular location">
    <subcellularLocation>
        <location evidence="1 8">Cell membrane</location>
        <topology evidence="1 8">Multi-pass membrane protein</topology>
    </subcellularLocation>
</comment>
<sequence length="261" mass="27698">MDRIVNGIARAVFIFLYLPIAAVIIYSFNAAGTNTRFDGLTLQWYVDLFQDGALMQTLRTSAIVAVITATVASAIGIMFALGMARYRGRGKGALLALIALPLIVPEIVLGVALLSVFSSAKVPLGIATLVLGHLVVSLPLATLVLMSSAAMLDPSLPEAATDLGCTPWQTFTRVYFPLLRPAVVAAWLLSFTTSFSNIVMSTFLSGVGSTTLPLKIYSSLKTGLTPSINALGALLILLTLVIVLLVGVTQMRRILVDSRSN</sequence>
<organism evidence="10 11">
    <name type="scientific">Leucobacter iarius</name>
    <dbReference type="NCBI Taxonomy" id="333963"/>
    <lineage>
        <taxon>Bacteria</taxon>
        <taxon>Bacillati</taxon>
        <taxon>Actinomycetota</taxon>
        <taxon>Actinomycetes</taxon>
        <taxon>Micrococcales</taxon>
        <taxon>Microbacteriaceae</taxon>
        <taxon>Leucobacter</taxon>
    </lineage>
</organism>
<evidence type="ECO:0000313" key="10">
    <source>
        <dbReference type="EMBL" id="GAA1786182.1"/>
    </source>
</evidence>
<dbReference type="InterPro" id="IPR051789">
    <property type="entry name" value="Bact_Polyamine_Transport"/>
</dbReference>
<evidence type="ECO:0000313" key="11">
    <source>
        <dbReference type="Proteomes" id="UP001500851"/>
    </source>
</evidence>
<dbReference type="RefSeq" id="WP_344030900.1">
    <property type="nucleotide sequence ID" value="NZ_BAAAOB010000001.1"/>
</dbReference>
<dbReference type="Proteomes" id="UP001500851">
    <property type="component" value="Unassembled WGS sequence"/>
</dbReference>
<feature type="transmembrane region" description="Helical" evidence="8">
    <location>
        <begin position="93"/>
        <end position="118"/>
    </location>
</feature>
<keyword evidence="4" id="KW-1003">Cell membrane</keyword>
<evidence type="ECO:0000256" key="4">
    <source>
        <dbReference type="ARBA" id="ARBA00022475"/>
    </source>
</evidence>
<comment type="caution">
    <text evidence="10">The sequence shown here is derived from an EMBL/GenBank/DDBJ whole genome shotgun (WGS) entry which is preliminary data.</text>
</comment>
<evidence type="ECO:0000256" key="8">
    <source>
        <dbReference type="RuleBase" id="RU363032"/>
    </source>
</evidence>
<comment type="similarity">
    <text evidence="2">Belongs to the binding-protein-dependent transport system permease family. CysTW subfamily.</text>
</comment>
<dbReference type="InterPro" id="IPR000515">
    <property type="entry name" value="MetI-like"/>
</dbReference>
<dbReference type="CDD" id="cd06261">
    <property type="entry name" value="TM_PBP2"/>
    <property type="match status" value="1"/>
</dbReference>
<gene>
    <name evidence="10" type="ORF">GCM10009768_13820</name>
</gene>
<dbReference type="SUPFAM" id="SSF161098">
    <property type="entry name" value="MetI-like"/>
    <property type="match status" value="1"/>
</dbReference>
<keyword evidence="3 8" id="KW-0813">Transport</keyword>
<feature type="transmembrane region" description="Helical" evidence="8">
    <location>
        <begin position="62"/>
        <end position="81"/>
    </location>
</feature>
<evidence type="ECO:0000256" key="5">
    <source>
        <dbReference type="ARBA" id="ARBA00022692"/>
    </source>
</evidence>
<feature type="transmembrane region" description="Helical" evidence="8">
    <location>
        <begin position="182"/>
        <end position="208"/>
    </location>
</feature>
<dbReference type="PROSITE" id="PS50928">
    <property type="entry name" value="ABC_TM1"/>
    <property type="match status" value="1"/>
</dbReference>
<feature type="domain" description="ABC transmembrane type-1" evidence="9">
    <location>
        <begin position="58"/>
        <end position="246"/>
    </location>
</feature>
<evidence type="ECO:0000256" key="6">
    <source>
        <dbReference type="ARBA" id="ARBA00022989"/>
    </source>
</evidence>
<feature type="transmembrane region" description="Helical" evidence="8">
    <location>
        <begin position="124"/>
        <end position="146"/>
    </location>
</feature>
<evidence type="ECO:0000256" key="2">
    <source>
        <dbReference type="ARBA" id="ARBA00007069"/>
    </source>
</evidence>
<protein>
    <recommendedName>
        <fullName evidence="9">ABC transmembrane type-1 domain-containing protein</fullName>
    </recommendedName>
</protein>
<keyword evidence="7 8" id="KW-0472">Membrane</keyword>
<evidence type="ECO:0000259" key="9">
    <source>
        <dbReference type="PROSITE" id="PS50928"/>
    </source>
</evidence>
<dbReference type="Pfam" id="PF00528">
    <property type="entry name" value="BPD_transp_1"/>
    <property type="match status" value="1"/>
</dbReference>
<proteinExistence type="inferred from homology"/>
<evidence type="ECO:0000256" key="1">
    <source>
        <dbReference type="ARBA" id="ARBA00004651"/>
    </source>
</evidence>
<evidence type="ECO:0000256" key="7">
    <source>
        <dbReference type="ARBA" id="ARBA00023136"/>
    </source>
</evidence>
<feature type="transmembrane region" description="Helical" evidence="8">
    <location>
        <begin position="228"/>
        <end position="249"/>
    </location>
</feature>